<comment type="caution">
    <text evidence="8">The sequence shown here is derived from an EMBL/GenBank/DDBJ whole genome shotgun (WGS) entry which is preliminary data.</text>
</comment>
<evidence type="ECO:0000313" key="9">
    <source>
        <dbReference type="Proteomes" id="UP000664344"/>
    </source>
</evidence>
<dbReference type="Pfam" id="PF01027">
    <property type="entry name" value="Bax1-I"/>
    <property type="match status" value="1"/>
</dbReference>
<feature type="transmembrane region" description="Helical" evidence="7">
    <location>
        <begin position="92"/>
        <end position="114"/>
    </location>
</feature>
<feature type="transmembrane region" description="Helical" evidence="7">
    <location>
        <begin position="179"/>
        <end position="198"/>
    </location>
</feature>
<evidence type="ECO:0000256" key="1">
    <source>
        <dbReference type="ARBA" id="ARBA00004651"/>
    </source>
</evidence>
<dbReference type="PANTHER" id="PTHR23291">
    <property type="entry name" value="BAX INHIBITOR-RELATED"/>
    <property type="match status" value="1"/>
</dbReference>
<organism evidence="8 9">
    <name type="scientific">Marinobacter daepoensis</name>
    <dbReference type="NCBI Taxonomy" id="262077"/>
    <lineage>
        <taxon>Bacteria</taxon>
        <taxon>Pseudomonadati</taxon>
        <taxon>Pseudomonadota</taxon>
        <taxon>Gammaproteobacteria</taxon>
        <taxon>Pseudomonadales</taxon>
        <taxon>Marinobacteraceae</taxon>
        <taxon>Marinobacter</taxon>
    </lineage>
</organism>
<dbReference type="Proteomes" id="UP000664344">
    <property type="component" value="Unassembled WGS sequence"/>
</dbReference>
<dbReference type="InterPro" id="IPR006214">
    <property type="entry name" value="Bax_inhibitor_1-related"/>
</dbReference>
<evidence type="ECO:0000256" key="5">
    <source>
        <dbReference type="ARBA" id="ARBA00022989"/>
    </source>
</evidence>
<proteinExistence type="inferred from homology"/>
<sequence>MENRQYNYSQNQSGGMIARGSATDAIRPEAVKVLRNTYTLLAMTLLFSAVMAAVSMSVGLGRGASLICSLGALALVWFVLPRTANSSAGIGVVFGFTGLLGLSLGPTLSYYLQLANGGQIVMQALGGTALVFFALSGYVLTTKKDFSFMRGILVAGLVVVLVAALGSIVAAMFGVEITAFSLAISAAIVFLMSGFILYDTSRIVNGGEQNYIIATTGLYLNIYNLFVALLHLLSAFSGDD</sequence>
<keyword evidence="3" id="KW-1003">Cell membrane</keyword>
<dbReference type="RefSeq" id="WP_036193152.1">
    <property type="nucleotide sequence ID" value="NZ_JAFKDB010000008.1"/>
</dbReference>
<evidence type="ECO:0000256" key="7">
    <source>
        <dbReference type="RuleBase" id="RU004379"/>
    </source>
</evidence>
<accession>A0ABS3BBK1</accession>
<evidence type="ECO:0000256" key="6">
    <source>
        <dbReference type="ARBA" id="ARBA00023136"/>
    </source>
</evidence>
<comment type="subcellular location">
    <subcellularLocation>
        <location evidence="1">Cell membrane</location>
        <topology evidence="1">Multi-pass membrane protein</topology>
    </subcellularLocation>
</comment>
<comment type="similarity">
    <text evidence="2 7">Belongs to the BI1 family.</text>
</comment>
<dbReference type="CDD" id="cd10433">
    <property type="entry name" value="YccA_like"/>
    <property type="match status" value="1"/>
</dbReference>
<evidence type="ECO:0000256" key="4">
    <source>
        <dbReference type="ARBA" id="ARBA00022692"/>
    </source>
</evidence>
<dbReference type="EMBL" id="JAFKDB010000008">
    <property type="protein sequence ID" value="MBN7768989.1"/>
    <property type="molecule type" value="Genomic_DNA"/>
</dbReference>
<feature type="transmembrane region" description="Helical" evidence="7">
    <location>
        <begin position="152"/>
        <end position="173"/>
    </location>
</feature>
<feature type="transmembrane region" description="Helical" evidence="7">
    <location>
        <begin position="63"/>
        <end position="80"/>
    </location>
</feature>
<keyword evidence="9" id="KW-1185">Reference proteome</keyword>
<keyword evidence="5 7" id="KW-1133">Transmembrane helix</keyword>
<evidence type="ECO:0000313" key="8">
    <source>
        <dbReference type="EMBL" id="MBN7768989.1"/>
    </source>
</evidence>
<keyword evidence="6 7" id="KW-0472">Membrane</keyword>
<evidence type="ECO:0000256" key="2">
    <source>
        <dbReference type="ARBA" id="ARBA00010350"/>
    </source>
</evidence>
<feature type="transmembrane region" description="Helical" evidence="7">
    <location>
        <begin position="210"/>
        <end position="233"/>
    </location>
</feature>
<name>A0ABS3BBK1_9GAMM</name>
<protein>
    <submittedName>
        <fullName evidence="8">Bax inhibitor-1/YccA family protein</fullName>
    </submittedName>
</protein>
<dbReference type="PANTHER" id="PTHR23291:SF115">
    <property type="entry name" value="MODULATOR OF FTSH PROTEASE YCCA"/>
    <property type="match status" value="1"/>
</dbReference>
<evidence type="ECO:0000256" key="3">
    <source>
        <dbReference type="ARBA" id="ARBA00022475"/>
    </source>
</evidence>
<keyword evidence="4 7" id="KW-0812">Transmembrane</keyword>
<reference evidence="8 9" key="1">
    <citation type="submission" date="2021-02" db="EMBL/GenBank/DDBJ databases">
        <title>PHA producing bacteria isolated from coastal sediment in Guangdong, Shenzhen.</title>
        <authorList>
            <person name="Zheng W."/>
            <person name="Yu S."/>
            <person name="Huang Y."/>
        </authorList>
    </citation>
    <scope>NUCLEOTIDE SEQUENCE [LARGE SCALE GENOMIC DNA]</scope>
    <source>
        <strain evidence="8 9">TN21-5</strain>
    </source>
</reference>
<gene>
    <name evidence="8" type="ORF">JYP53_03605</name>
</gene>
<feature type="transmembrane region" description="Helical" evidence="7">
    <location>
        <begin position="37"/>
        <end position="57"/>
    </location>
</feature>
<feature type="transmembrane region" description="Helical" evidence="7">
    <location>
        <begin position="120"/>
        <end position="140"/>
    </location>
</feature>